<reference evidence="1 2" key="1">
    <citation type="submission" date="2024-02" db="EMBL/GenBank/DDBJ databases">
        <authorList>
            <person name="Daric V."/>
            <person name="Darras S."/>
        </authorList>
    </citation>
    <scope>NUCLEOTIDE SEQUENCE [LARGE SCALE GENOMIC DNA]</scope>
</reference>
<sequence>MVFVNVVKEVKCPAHKANFASAATMFIMLSFQCMGKWNHILFLFFDSVYQVCNMQK</sequence>
<comment type="caution">
    <text evidence="1">The sequence shown here is derived from an EMBL/GenBank/DDBJ whole genome shotgun (WGS) entry which is preliminary data.</text>
</comment>
<dbReference type="EMBL" id="CAWYQH010000163">
    <property type="protein sequence ID" value="CAK8697119.1"/>
    <property type="molecule type" value="Genomic_DNA"/>
</dbReference>
<evidence type="ECO:0000313" key="2">
    <source>
        <dbReference type="Proteomes" id="UP001642483"/>
    </source>
</evidence>
<protein>
    <submittedName>
        <fullName evidence="1">Uncharacterized protein</fullName>
    </submittedName>
</protein>
<proteinExistence type="predicted"/>
<gene>
    <name evidence="1" type="ORF">CVLEPA_LOCUS30398</name>
</gene>
<name>A0ABP0GZG0_CLALP</name>
<dbReference type="Proteomes" id="UP001642483">
    <property type="component" value="Unassembled WGS sequence"/>
</dbReference>
<keyword evidence="2" id="KW-1185">Reference proteome</keyword>
<organism evidence="1 2">
    <name type="scientific">Clavelina lepadiformis</name>
    <name type="common">Light-bulb sea squirt</name>
    <name type="synonym">Ascidia lepadiformis</name>
    <dbReference type="NCBI Taxonomy" id="159417"/>
    <lineage>
        <taxon>Eukaryota</taxon>
        <taxon>Metazoa</taxon>
        <taxon>Chordata</taxon>
        <taxon>Tunicata</taxon>
        <taxon>Ascidiacea</taxon>
        <taxon>Aplousobranchia</taxon>
        <taxon>Clavelinidae</taxon>
        <taxon>Clavelina</taxon>
    </lineage>
</organism>
<evidence type="ECO:0000313" key="1">
    <source>
        <dbReference type="EMBL" id="CAK8697119.1"/>
    </source>
</evidence>
<accession>A0ABP0GZG0</accession>